<dbReference type="SUPFAM" id="SSF47226">
    <property type="entry name" value="Histidine-containing phosphotransfer domain, HPT domain"/>
    <property type="match status" value="1"/>
</dbReference>
<organism evidence="14 15">
    <name type="scientific">Thioalkalicoccus limnaeus</name>
    <dbReference type="NCBI Taxonomy" id="120681"/>
    <lineage>
        <taxon>Bacteria</taxon>
        <taxon>Pseudomonadati</taxon>
        <taxon>Pseudomonadota</taxon>
        <taxon>Gammaproteobacteria</taxon>
        <taxon>Chromatiales</taxon>
        <taxon>Chromatiaceae</taxon>
        <taxon>Thioalkalicoccus</taxon>
    </lineage>
</organism>
<feature type="region of interest" description="Disordered" evidence="9">
    <location>
        <begin position="128"/>
        <end position="175"/>
    </location>
</feature>
<dbReference type="SMART" id="SM00448">
    <property type="entry name" value="REC"/>
    <property type="match status" value="1"/>
</dbReference>
<dbReference type="Pfam" id="PF02895">
    <property type="entry name" value="H-kinase_dim"/>
    <property type="match status" value="1"/>
</dbReference>
<dbReference type="PROSITE" id="PS50109">
    <property type="entry name" value="HIS_KIN"/>
    <property type="match status" value="1"/>
</dbReference>
<dbReference type="PANTHER" id="PTHR43395">
    <property type="entry name" value="SENSOR HISTIDINE KINASE CHEA"/>
    <property type="match status" value="1"/>
</dbReference>
<dbReference type="Pfam" id="PF01627">
    <property type="entry name" value="Hpt"/>
    <property type="match status" value="1"/>
</dbReference>
<dbReference type="Gene3D" id="3.40.50.2300">
    <property type="match status" value="1"/>
</dbReference>
<proteinExistence type="predicted"/>
<dbReference type="EMBL" id="JBDKXB010000017">
    <property type="protein sequence ID" value="MEY6433197.1"/>
    <property type="molecule type" value="Genomic_DNA"/>
</dbReference>
<evidence type="ECO:0000259" key="10">
    <source>
        <dbReference type="PROSITE" id="PS50109"/>
    </source>
</evidence>
<dbReference type="Gene3D" id="1.10.287.560">
    <property type="entry name" value="Histidine kinase CheA-like, homodimeric domain"/>
    <property type="match status" value="1"/>
</dbReference>
<dbReference type="PROSITE" id="PS50851">
    <property type="entry name" value="CHEW"/>
    <property type="match status" value="1"/>
</dbReference>
<dbReference type="InterPro" id="IPR036061">
    <property type="entry name" value="CheW-like_dom_sf"/>
</dbReference>
<gene>
    <name evidence="14" type="ORF">ABC977_12370</name>
</gene>
<dbReference type="PRINTS" id="PR00344">
    <property type="entry name" value="BCTRLSENSOR"/>
</dbReference>
<keyword evidence="5" id="KW-0418">Kinase</keyword>
<dbReference type="InterPro" id="IPR005467">
    <property type="entry name" value="His_kinase_dom"/>
</dbReference>
<protein>
    <recommendedName>
        <fullName evidence="2">histidine kinase</fullName>
        <ecNumber evidence="2">2.7.13.3</ecNumber>
    </recommendedName>
</protein>
<name>A0ABV4BIP6_9GAMM</name>
<dbReference type="InterPro" id="IPR037006">
    <property type="entry name" value="CheA-like_homodim_sf"/>
</dbReference>
<evidence type="ECO:0000313" key="15">
    <source>
        <dbReference type="Proteomes" id="UP001564408"/>
    </source>
</evidence>
<evidence type="ECO:0000256" key="8">
    <source>
        <dbReference type="PROSITE-ProRule" id="PRU00169"/>
    </source>
</evidence>
<dbReference type="InterPro" id="IPR004105">
    <property type="entry name" value="CheA-like_dim"/>
</dbReference>
<keyword evidence="3 8" id="KW-0597">Phosphoprotein</keyword>
<dbReference type="CDD" id="cd00088">
    <property type="entry name" value="HPT"/>
    <property type="match status" value="1"/>
</dbReference>
<dbReference type="SMART" id="SM00387">
    <property type="entry name" value="HATPase_c"/>
    <property type="match status" value="1"/>
</dbReference>
<dbReference type="PROSITE" id="PS50894">
    <property type="entry name" value="HPT"/>
    <property type="match status" value="1"/>
</dbReference>
<evidence type="ECO:0000256" key="3">
    <source>
        <dbReference type="ARBA" id="ARBA00022553"/>
    </source>
</evidence>
<dbReference type="Gene3D" id="3.30.565.10">
    <property type="entry name" value="Histidine kinase-like ATPase, C-terminal domain"/>
    <property type="match status" value="1"/>
</dbReference>
<dbReference type="RefSeq" id="WP_369667582.1">
    <property type="nucleotide sequence ID" value="NZ_JBDKXB010000017.1"/>
</dbReference>
<dbReference type="PROSITE" id="PS50110">
    <property type="entry name" value="RESPONSE_REGULATORY"/>
    <property type="match status" value="1"/>
</dbReference>
<evidence type="ECO:0000259" key="12">
    <source>
        <dbReference type="PROSITE" id="PS50851"/>
    </source>
</evidence>
<dbReference type="InterPro" id="IPR036641">
    <property type="entry name" value="HPT_dom_sf"/>
</dbReference>
<evidence type="ECO:0000256" key="7">
    <source>
        <dbReference type="PROSITE-ProRule" id="PRU00110"/>
    </source>
</evidence>
<keyword evidence="4" id="KW-0808">Transferase</keyword>
<dbReference type="SMART" id="SM00260">
    <property type="entry name" value="CheW"/>
    <property type="match status" value="1"/>
</dbReference>
<evidence type="ECO:0000256" key="2">
    <source>
        <dbReference type="ARBA" id="ARBA00012438"/>
    </source>
</evidence>
<dbReference type="PANTHER" id="PTHR43395:SF1">
    <property type="entry name" value="CHEMOTAXIS PROTEIN CHEA"/>
    <property type="match status" value="1"/>
</dbReference>
<dbReference type="Proteomes" id="UP001564408">
    <property type="component" value="Unassembled WGS sequence"/>
</dbReference>
<keyword evidence="15" id="KW-1185">Reference proteome</keyword>
<dbReference type="SMART" id="SM01231">
    <property type="entry name" value="H-kinase_dim"/>
    <property type="match status" value="1"/>
</dbReference>
<dbReference type="InterPro" id="IPR008207">
    <property type="entry name" value="Sig_transdc_His_kin_Hpt_dom"/>
</dbReference>
<feature type="domain" description="HPt" evidence="13">
    <location>
        <begin position="1"/>
        <end position="106"/>
    </location>
</feature>
<feature type="compositionally biased region" description="Low complexity" evidence="9">
    <location>
        <begin position="146"/>
        <end position="156"/>
    </location>
</feature>
<dbReference type="Gene3D" id="2.40.50.180">
    <property type="entry name" value="CheA-289, Domain 4"/>
    <property type="match status" value="1"/>
</dbReference>
<evidence type="ECO:0000256" key="1">
    <source>
        <dbReference type="ARBA" id="ARBA00000085"/>
    </source>
</evidence>
<evidence type="ECO:0000256" key="4">
    <source>
        <dbReference type="ARBA" id="ARBA00022679"/>
    </source>
</evidence>
<dbReference type="EC" id="2.7.13.3" evidence="2"/>
<dbReference type="InterPro" id="IPR051315">
    <property type="entry name" value="Bact_Chemotaxis_CheA"/>
</dbReference>
<dbReference type="SUPFAM" id="SSF52172">
    <property type="entry name" value="CheY-like"/>
    <property type="match status" value="1"/>
</dbReference>
<dbReference type="InterPro" id="IPR011006">
    <property type="entry name" value="CheY-like_superfamily"/>
</dbReference>
<dbReference type="SUPFAM" id="SSF55874">
    <property type="entry name" value="ATPase domain of HSP90 chaperone/DNA topoisomerase II/histidine kinase"/>
    <property type="match status" value="1"/>
</dbReference>
<feature type="domain" description="Histidine kinase" evidence="10">
    <location>
        <begin position="214"/>
        <end position="456"/>
    </location>
</feature>
<dbReference type="InterPro" id="IPR003594">
    <property type="entry name" value="HATPase_dom"/>
</dbReference>
<dbReference type="Pfam" id="PF02518">
    <property type="entry name" value="HATPase_c"/>
    <property type="match status" value="1"/>
</dbReference>
<dbReference type="InterPro" id="IPR004358">
    <property type="entry name" value="Sig_transdc_His_kin-like_C"/>
</dbReference>
<evidence type="ECO:0000256" key="5">
    <source>
        <dbReference type="ARBA" id="ARBA00022777"/>
    </source>
</evidence>
<dbReference type="Pfam" id="PF00072">
    <property type="entry name" value="Response_reg"/>
    <property type="match status" value="1"/>
</dbReference>
<dbReference type="SMART" id="SM00073">
    <property type="entry name" value="HPT"/>
    <property type="match status" value="1"/>
</dbReference>
<feature type="domain" description="CheW-like" evidence="12">
    <location>
        <begin position="458"/>
        <end position="605"/>
    </location>
</feature>
<dbReference type="InterPro" id="IPR001789">
    <property type="entry name" value="Sig_transdc_resp-reg_receiver"/>
</dbReference>
<sequence length="747" mass="80582">MALDLKKFIGRFVGEARDHLSRLEAGLADLIETGRLPPEQLDALFRSAHTIKGSARMLKLTGLAETANRVEDVLGAVRDGRIPTTSELGQRLMRAVDHLSRVVDRIEATEGNDQPCDASVNEDLLAASTGATEPGPKQIAVDAHPGTTTASTTEAAADGDGDGDGGEATSGPATLRASDQVRVRVAKLDELINLLGEVISSQTRLRHRLLEARALEARLRPLLTPLDRTGPGPAANAALHQFVLSLRELVQEQERLVGELNQRALTMRMLPLSTVLDPSARVARELARSLGREIHCEVRGGEIEIDRYIIDRLGDALVHLLRNAIDHGIEPPDERVAAGKPPIGHLRLIARQEGAGVLIEIADDGRGLDRDRIVAKAVQQGLIEPHRSIEISDDQLADLLCLPGFTTSPIITELSGRGVGLDAVKRAIHDELQGAMAVASRPGRGTKLTLRLPLSLALIRILLLRAGDQLFGLPAQHIVELILIDKAETIQVADRPAVVLRNEIVPLVALSDLLGDAGASAPISPDRATASRTRSLVVVLGLRQAKLGLVVDQIVDERDMIVKPLPDHLRDFGPVGGLVSGMVVTGDNDLVAVLQAPALLEIARQTRHQAVARRASRQGEARPPAAGQRILVVDDSLNTREIEKEILEAYGYRVTLAEDGLEGWQKALGGQFDAILTDVEMPGLDGFTLTAKLRENERYRATPIVIITSRQKEEDKQRGIQVGADAYIVKGAFDQSSLVETLRNLLG</sequence>
<dbReference type="InterPro" id="IPR036890">
    <property type="entry name" value="HATPase_C_sf"/>
</dbReference>
<feature type="domain" description="Response regulatory" evidence="11">
    <location>
        <begin position="629"/>
        <end position="745"/>
    </location>
</feature>
<evidence type="ECO:0000256" key="9">
    <source>
        <dbReference type="SAM" id="MobiDB-lite"/>
    </source>
</evidence>
<comment type="catalytic activity">
    <reaction evidence="1">
        <text>ATP + protein L-histidine = ADP + protein N-phospho-L-histidine.</text>
        <dbReference type="EC" id="2.7.13.3"/>
    </reaction>
</comment>
<reference evidence="14 15" key="1">
    <citation type="submission" date="2024-05" db="EMBL/GenBank/DDBJ databases">
        <title>Genome Sequence and Characterization of the New Strain Purple Sulfur Bacterium of Genus Thioalkalicoccus.</title>
        <authorList>
            <person name="Bryantseva I.A."/>
            <person name="Kyndt J.A."/>
            <person name="Imhoff J.F."/>
        </authorList>
    </citation>
    <scope>NUCLEOTIDE SEQUENCE [LARGE SCALE GENOMIC DNA]</scope>
    <source>
        <strain evidence="14 15">Um2</strain>
    </source>
</reference>
<dbReference type="InterPro" id="IPR002545">
    <property type="entry name" value="CheW-lke_dom"/>
</dbReference>
<dbReference type="Gene3D" id="1.20.120.160">
    <property type="entry name" value="HPT domain"/>
    <property type="match status" value="1"/>
</dbReference>
<evidence type="ECO:0000313" key="14">
    <source>
        <dbReference type="EMBL" id="MEY6433197.1"/>
    </source>
</evidence>
<dbReference type="Pfam" id="PF01584">
    <property type="entry name" value="CheW"/>
    <property type="match status" value="1"/>
</dbReference>
<keyword evidence="6" id="KW-0902">Two-component regulatory system</keyword>
<comment type="caution">
    <text evidence="14">The sequence shown here is derived from an EMBL/GenBank/DDBJ whole genome shotgun (WGS) entry which is preliminary data.</text>
</comment>
<feature type="modified residue" description="Phosphohistidine" evidence="7">
    <location>
        <position position="49"/>
    </location>
</feature>
<feature type="modified residue" description="4-aspartylphosphate" evidence="8">
    <location>
        <position position="678"/>
    </location>
</feature>
<accession>A0ABV4BIP6</accession>
<evidence type="ECO:0000256" key="6">
    <source>
        <dbReference type="ARBA" id="ARBA00023012"/>
    </source>
</evidence>
<evidence type="ECO:0000259" key="11">
    <source>
        <dbReference type="PROSITE" id="PS50110"/>
    </source>
</evidence>
<dbReference type="SUPFAM" id="SSF50341">
    <property type="entry name" value="CheW-like"/>
    <property type="match status" value="1"/>
</dbReference>
<evidence type="ECO:0000259" key="13">
    <source>
        <dbReference type="PROSITE" id="PS50894"/>
    </source>
</evidence>